<evidence type="ECO:0000313" key="2">
    <source>
        <dbReference type="EMBL" id="KAF3694069.1"/>
    </source>
</evidence>
<keyword evidence="3" id="KW-1185">Reference proteome</keyword>
<dbReference type="EMBL" id="CM015720">
    <property type="protein sequence ID" value="KAF3694069.1"/>
    <property type="molecule type" value="Genomic_DNA"/>
</dbReference>
<proteinExistence type="predicted"/>
<dbReference type="Proteomes" id="UP000503349">
    <property type="component" value="Chromosome 9"/>
</dbReference>
<accession>A0A6G1PV09</accession>
<sequence length="139" mass="15522">METKRLGLCLDQIRKVVTFSLYLFFYFFNLHFICPPAAHPSSGVLWGTGGVFSSWTNVVQIACRMMMGEHLDLGHILFVVAALPQPVPLSCFHSSLLLCFSASVKLKNSCPTSFQLQWILGADCHVKAISNRMFHLSSL</sequence>
<keyword evidence="1" id="KW-1133">Transmembrane helix</keyword>
<feature type="transmembrane region" description="Helical" evidence="1">
    <location>
        <begin position="21"/>
        <end position="38"/>
    </location>
</feature>
<evidence type="ECO:0000256" key="1">
    <source>
        <dbReference type="SAM" id="Phobius"/>
    </source>
</evidence>
<evidence type="ECO:0000313" key="3">
    <source>
        <dbReference type="Proteomes" id="UP000503349"/>
    </source>
</evidence>
<organism evidence="2 3">
    <name type="scientific">Channa argus</name>
    <name type="common">Northern snakehead</name>
    <name type="synonym">Ophicephalus argus</name>
    <dbReference type="NCBI Taxonomy" id="215402"/>
    <lineage>
        <taxon>Eukaryota</taxon>
        <taxon>Metazoa</taxon>
        <taxon>Chordata</taxon>
        <taxon>Craniata</taxon>
        <taxon>Vertebrata</taxon>
        <taxon>Euteleostomi</taxon>
        <taxon>Actinopterygii</taxon>
        <taxon>Neopterygii</taxon>
        <taxon>Teleostei</taxon>
        <taxon>Neoteleostei</taxon>
        <taxon>Acanthomorphata</taxon>
        <taxon>Anabantaria</taxon>
        <taxon>Anabantiformes</taxon>
        <taxon>Channoidei</taxon>
        <taxon>Channidae</taxon>
        <taxon>Channa</taxon>
    </lineage>
</organism>
<keyword evidence="1" id="KW-0472">Membrane</keyword>
<protein>
    <submittedName>
        <fullName evidence="2">Uncharacterized protein</fullName>
    </submittedName>
</protein>
<name>A0A6G1PV09_CHAAH</name>
<keyword evidence="1" id="KW-0812">Transmembrane</keyword>
<reference evidence="3" key="2">
    <citation type="submission" date="2019-02" db="EMBL/GenBank/DDBJ databases">
        <title>Opniocepnalus argus Var Kimnra genome.</title>
        <authorList>
            <person name="Zhou C."/>
            <person name="Xiao S."/>
        </authorList>
    </citation>
    <scope>NUCLEOTIDE SEQUENCE [LARGE SCALE GENOMIC DNA]</scope>
</reference>
<gene>
    <name evidence="2" type="ORF">EXN66_Car009745</name>
</gene>
<reference evidence="2 3" key="1">
    <citation type="submission" date="2019-02" db="EMBL/GenBank/DDBJ databases">
        <title>Opniocepnalus argus genome.</title>
        <authorList>
            <person name="Zhou C."/>
            <person name="Xiao S."/>
        </authorList>
    </citation>
    <scope>NUCLEOTIDE SEQUENCE [LARGE SCALE GENOMIC DNA]</scope>
    <source>
        <strain evidence="2">OARG1902GOOAL</strain>
        <tissue evidence="2">Muscle</tissue>
    </source>
</reference>
<dbReference type="AlphaFoldDB" id="A0A6G1PV09"/>